<feature type="transmembrane region" description="Helical" evidence="16">
    <location>
        <begin position="323"/>
        <end position="342"/>
    </location>
</feature>
<feature type="transmembrane region" description="Helical" evidence="16">
    <location>
        <begin position="97"/>
        <end position="120"/>
    </location>
</feature>
<dbReference type="GO" id="GO:0009252">
    <property type="term" value="P:peptidoglycan biosynthetic process"/>
    <property type="evidence" value="ECO:0007669"/>
    <property type="project" value="UniProtKB-KW"/>
</dbReference>
<evidence type="ECO:0000256" key="13">
    <source>
        <dbReference type="ARBA" id="ARBA00041418"/>
    </source>
</evidence>
<dbReference type="GO" id="GO:0005886">
    <property type="term" value="C:plasma membrane"/>
    <property type="evidence" value="ECO:0007669"/>
    <property type="project" value="TreeGrafter"/>
</dbReference>
<evidence type="ECO:0000256" key="11">
    <source>
        <dbReference type="ARBA" id="ARBA00038053"/>
    </source>
</evidence>
<evidence type="ECO:0000256" key="2">
    <source>
        <dbReference type="ARBA" id="ARBA00022676"/>
    </source>
</evidence>
<feature type="transmembrane region" description="Helical" evidence="16">
    <location>
        <begin position="71"/>
        <end position="91"/>
    </location>
</feature>
<dbReference type="STRING" id="885272.JonanDRAFT_1127"/>
<comment type="similarity">
    <text evidence="11">Belongs to the SEDS family. FtsW subfamily.</text>
</comment>
<comment type="subcellular location">
    <subcellularLocation>
        <location evidence="1">Membrane</location>
        <topology evidence="1">Multi-pass membrane protein</topology>
    </subcellularLocation>
</comment>
<keyword evidence="17" id="KW-0132">Cell division</keyword>
<dbReference type="GO" id="GO:0015648">
    <property type="term" value="F:lipid-linked peptidoglycan transporter activity"/>
    <property type="evidence" value="ECO:0007669"/>
    <property type="project" value="TreeGrafter"/>
</dbReference>
<keyword evidence="4 16" id="KW-0812">Transmembrane</keyword>
<dbReference type="GO" id="GO:0051301">
    <property type="term" value="P:cell division"/>
    <property type="evidence" value="ECO:0007669"/>
    <property type="project" value="UniProtKB-KW"/>
</dbReference>
<accession>H0ULD5</accession>
<evidence type="ECO:0000256" key="16">
    <source>
        <dbReference type="SAM" id="Phobius"/>
    </source>
</evidence>
<feature type="transmembrane region" description="Helical" evidence="16">
    <location>
        <begin position="258"/>
        <end position="278"/>
    </location>
</feature>
<evidence type="ECO:0000256" key="1">
    <source>
        <dbReference type="ARBA" id="ARBA00004141"/>
    </source>
</evidence>
<protein>
    <recommendedName>
        <fullName evidence="12">Probable peptidoglycan glycosyltransferase FtsW</fullName>
        <ecNumber evidence="14">2.4.99.28</ecNumber>
    </recommendedName>
    <alternativeName>
        <fullName evidence="13">Cell division protein FtsW</fullName>
    </alternativeName>
    <alternativeName>
        <fullName evidence="10">Cell wall polymerase</fullName>
    </alternativeName>
    <alternativeName>
        <fullName evidence="9">Peptidoglycan polymerase</fullName>
    </alternativeName>
</protein>
<proteinExistence type="inferred from homology"/>
<dbReference type="RefSeq" id="WP_008523115.1">
    <property type="nucleotide sequence ID" value="NZ_CM001376.1"/>
</dbReference>
<dbReference type="EMBL" id="CM001376">
    <property type="protein sequence ID" value="EHM13494.1"/>
    <property type="molecule type" value="Genomic_DNA"/>
</dbReference>
<dbReference type="Pfam" id="PF01098">
    <property type="entry name" value="FTSW_RODA_SPOVE"/>
    <property type="match status" value="1"/>
</dbReference>
<keyword evidence="7 16" id="KW-1133">Transmembrane helix</keyword>
<evidence type="ECO:0000313" key="18">
    <source>
        <dbReference type="Proteomes" id="UP000003806"/>
    </source>
</evidence>
<feature type="transmembrane region" description="Helical" evidence="16">
    <location>
        <begin position="43"/>
        <end position="64"/>
    </location>
</feature>
<dbReference type="GO" id="GO:0008360">
    <property type="term" value="P:regulation of cell shape"/>
    <property type="evidence" value="ECO:0007669"/>
    <property type="project" value="UniProtKB-KW"/>
</dbReference>
<evidence type="ECO:0000256" key="7">
    <source>
        <dbReference type="ARBA" id="ARBA00022989"/>
    </source>
</evidence>
<keyword evidence="18" id="KW-1185">Reference proteome</keyword>
<gene>
    <name evidence="17" type="ORF">JonanDRAFT_1127</name>
</gene>
<sequence>MERKGDLSSLLIWLIPMLLSFCGLVVIAAMTGWSGHSPAFKQLLWLSVSFICFLAVMSIPLTVWTRVAWGAFAASFLFLGLTLAPGIGVTIKGASRWIHFGSFSFQPAEALSFALLLLLVRLYQRNARQLKALAVTGGIVFLCAVFLLRQPDFGSVLLIVALSGALLVDRYGFLLPAGALAVLTPLMYLVVMHQGYRQERIAVWLDPWSDPMGSGYQVIQGLIAFANGGLSGIGVNRSQDFLPEVHNDFIFPAMGEQFGLIGTMVLLGCFIIWSFVALQVYRRSVGISKQFAWGCCVSVILPLFINIGGVTKLIPLSGMPLPFVSYGGTSLLFMWMRVGILARVARKSAQGGDES</sequence>
<dbReference type="EC" id="2.4.99.28" evidence="14"/>
<dbReference type="PANTHER" id="PTHR30474:SF2">
    <property type="entry name" value="PEPTIDOGLYCAN GLYCOSYLTRANSFERASE FTSW-RELATED"/>
    <property type="match status" value="1"/>
</dbReference>
<dbReference type="eggNOG" id="COG0772">
    <property type="taxonomic scope" value="Bacteria"/>
</dbReference>
<dbReference type="Proteomes" id="UP000003806">
    <property type="component" value="Chromosome"/>
</dbReference>
<dbReference type="OrthoDB" id="9768187at2"/>
<dbReference type="PANTHER" id="PTHR30474">
    <property type="entry name" value="CELL CYCLE PROTEIN"/>
    <property type="match status" value="1"/>
</dbReference>
<organism evidence="17 18">
    <name type="scientific">Jonquetella anthropi DSM 22815</name>
    <dbReference type="NCBI Taxonomy" id="885272"/>
    <lineage>
        <taxon>Bacteria</taxon>
        <taxon>Thermotogati</taxon>
        <taxon>Synergistota</taxon>
        <taxon>Synergistia</taxon>
        <taxon>Synergistales</taxon>
        <taxon>Dethiosulfovibrionaceae</taxon>
        <taxon>Jonquetella</taxon>
    </lineage>
</organism>
<keyword evidence="5" id="KW-0133">Cell shape</keyword>
<name>H0ULD5_9BACT</name>
<feature type="transmembrane region" description="Helical" evidence="16">
    <location>
        <begin position="132"/>
        <end position="151"/>
    </location>
</feature>
<evidence type="ECO:0000256" key="8">
    <source>
        <dbReference type="ARBA" id="ARBA00023136"/>
    </source>
</evidence>
<feature type="transmembrane region" description="Helical" evidence="16">
    <location>
        <begin position="218"/>
        <end position="238"/>
    </location>
</feature>
<dbReference type="InterPro" id="IPR001182">
    <property type="entry name" value="FtsW/RodA"/>
</dbReference>
<feature type="transmembrane region" description="Helical" evidence="16">
    <location>
        <begin position="290"/>
        <end position="311"/>
    </location>
</feature>
<feature type="transmembrane region" description="Helical" evidence="16">
    <location>
        <begin position="12"/>
        <end position="31"/>
    </location>
</feature>
<evidence type="ECO:0000256" key="3">
    <source>
        <dbReference type="ARBA" id="ARBA00022679"/>
    </source>
</evidence>
<keyword evidence="17" id="KW-0131">Cell cycle</keyword>
<reference evidence="17 18" key="1">
    <citation type="submission" date="2011-11" db="EMBL/GenBank/DDBJ databases">
        <title>The Noncontiguous Finished genome of Jonquetella anthropi DSM 22815.</title>
        <authorList>
            <consortium name="US DOE Joint Genome Institute (JGI-PGF)"/>
            <person name="Lucas S."/>
            <person name="Copeland A."/>
            <person name="Lapidus A."/>
            <person name="Glavina del Rio T."/>
            <person name="Dalin E."/>
            <person name="Tice H."/>
            <person name="Bruce D."/>
            <person name="Goodwin L."/>
            <person name="Pitluck S."/>
            <person name="Peters L."/>
            <person name="Mikhailova N."/>
            <person name="Held B."/>
            <person name="Kyrpides N."/>
            <person name="Mavromatis K."/>
            <person name="Ivanova N."/>
            <person name="Markowitz V."/>
            <person name="Cheng J.-F."/>
            <person name="Hugenholtz P."/>
            <person name="Woyke T."/>
            <person name="Wu D."/>
            <person name="Gronow S."/>
            <person name="Wellnitz S."/>
            <person name="Brambilla E."/>
            <person name="Klenk H.-P."/>
            <person name="Eisen J.A."/>
        </authorList>
    </citation>
    <scope>NUCLEOTIDE SEQUENCE [LARGE SCALE GENOMIC DNA]</scope>
    <source>
        <strain evidence="17 18">DSM 22815</strain>
    </source>
</reference>
<evidence type="ECO:0000256" key="5">
    <source>
        <dbReference type="ARBA" id="ARBA00022960"/>
    </source>
</evidence>
<evidence type="ECO:0000256" key="12">
    <source>
        <dbReference type="ARBA" id="ARBA00041185"/>
    </source>
</evidence>
<keyword evidence="2" id="KW-0328">Glycosyltransferase</keyword>
<dbReference type="GO" id="GO:0032153">
    <property type="term" value="C:cell division site"/>
    <property type="evidence" value="ECO:0007669"/>
    <property type="project" value="TreeGrafter"/>
</dbReference>
<dbReference type="GO" id="GO:0008955">
    <property type="term" value="F:peptidoglycan glycosyltransferase activity"/>
    <property type="evidence" value="ECO:0007669"/>
    <property type="project" value="UniProtKB-EC"/>
</dbReference>
<evidence type="ECO:0000313" key="17">
    <source>
        <dbReference type="EMBL" id="EHM13494.1"/>
    </source>
</evidence>
<evidence type="ECO:0000256" key="4">
    <source>
        <dbReference type="ARBA" id="ARBA00022692"/>
    </source>
</evidence>
<evidence type="ECO:0000256" key="10">
    <source>
        <dbReference type="ARBA" id="ARBA00033270"/>
    </source>
</evidence>
<dbReference type="AlphaFoldDB" id="H0ULD5"/>
<evidence type="ECO:0000256" key="9">
    <source>
        <dbReference type="ARBA" id="ARBA00032370"/>
    </source>
</evidence>
<evidence type="ECO:0000256" key="15">
    <source>
        <dbReference type="ARBA" id="ARBA00049902"/>
    </source>
</evidence>
<evidence type="ECO:0000256" key="6">
    <source>
        <dbReference type="ARBA" id="ARBA00022984"/>
    </source>
</evidence>
<keyword evidence="8 16" id="KW-0472">Membrane</keyword>
<keyword evidence="3" id="KW-0808">Transferase</keyword>
<dbReference type="HOGENOM" id="CLU_029243_0_1_0"/>
<keyword evidence="6" id="KW-0573">Peptidoglycan synthesis</keyword>
<evidence type="ECO:0000256" key="14">
    <source>
        <dbReference type="ARBA" id="ARBA00044770"/>
    </source>
</evidence>
<feature type="transmembrane region" description="Helical" evidence="16">
    <location>
        <begin position="171"/>
        <end position="191"/>
    </location>
</feature>
<comment type="catalytic activity">
    <reaction evidence="15">
        <text>[GlcNAc-(1-&gt;4)-Mur2Ac(oyl-L-Ala-gamma-D-Glu-L-Lys-D-Ala-D-Ala)](n)-di-trans,octa-cis-undecaprenyl diphosphate + beta-D-GlcNAc-(1-&gt;4)-Mur2Ac(oyl-L-Ala-gamma-D-Glu-L-Lys-D-Ala-D-Ala)-di-trans,octa-cis-undecaprenyl diphosphate = [GlcNAc-(1-&gt;4)-Mur2Ac(oyl-L-Ala-gamma-D-Glu-L-Lys-D-Ala-D-Ala)](n+1)-di-trans,octa-cis-undecaprenyl diphosphate + di-trans,octa-cis-undecaprenyl diphosphate + H(+)</text>
        <dbReference type="Rhea" id="RHEA:23708"/>
        <dbReference type="Rhea" id="RHEA-COMP:9602"/>
        <dbReference type="Rhea" id="RHEA-COMP:9603"/>
        <dbReference type="ChEBI" id="CHEBI:15378"/>
        <dbReference type="ChEBI" id="CHEBI:58405"/>
        <dbReference type="ChEBI" id="CHEBI:60033"/>
        <dbReference type="ChEBI" id="CHEBI:78435"/>
        <dbReference type="EC" id="2.4.99.28"/>
    </reaction>
</comment>